<dbReference type="AlphaFoldDB" id="M0ZZB8"/>
<dbReference type="Proteomes" id="UP000011115">
    <property type="component" value="Unassembled WGS sequence"/>
</dbReference>
<proteinExistence type="predicted"/>
<name>M0ZZB8_SOLTU</name>
<dbReference type="InterPro" id="IPR025312">
    <property type="entry name" value="DUF4216"/>
</dbReference>
<keyword evidence="3" id="KW-1185">Reference proteome</keyword>
<evidence type="ECO:0000313" key="3">
    <source>
        <dbReference type="Proteomes" id="UP000011115"/>
    </source>
</evidence>
<dbReference type="Gramene" id="PGSC0003DMT400011291">
    <property type="protein sequence ID" value="PGSC0003DMT400011291"/>
    <property type="gene ID" value="PGSC0003DMG400004420"/>
</dbReference>
<organism evidence="2 3">
    <name type="scientific">Solanum tuberosum</name>
    <name type="common">Potato</name>
    <dbReference type="NCBI Taxonomy" id="4113"/>
    <lineage>
        <taxon>Eukaryota</taxon>
        <taxon>Viridiplantae</taxon>
        <taxon>Streptophyta</taxon>
        <taxon>Embryophyta</taxon>
        <taxon>Tracheophyta</taxon>
        <taxon>Spermatophyta</taxon>
        <taxon>Magnoliopsida</taxon>
        <taxon>eudicotyledons</taxon>
        <taxon>Gunneridae</taxon>
        <taxon>Pentapetalae</taxon>
        <taxon>asterids</taxon>
        <taxon>lamiids</taxon>
        <taxon>Solanales</taxon>
        <taxon>Solanaceae</taxon>
        <taxon>Solanoideae</taxon>
        <taxon>Solaneae</taxon>
        <taxon>Solanum</taxon>
    </lineage>
</organism>
<dbReference type="PANTHER" id="PTHR48258:SF3">
    <property type="entry name" value="FK506-BINDING PROTEIN 4-LIKE ISOFORM X1"/>
    <property type="match status" value="1"/>
</dbReference>
<dbReference type="PaxDb" id="4113-PGSC0003DMT400011291"/>
<dbReference type="OMA" id="CVNITRT"/>
<dbReference type="eggNOG" id="ENOG502QWJJ">
    <property type="taxonomic scope" value="Eukaryota"/>
</dbReference>
<dbReference type="Pfam" id="PF13952">
    <property type="entry name" value="DUF4216"/>
    <property type="match status" value="1"/>
</dbReference>
<dbReference type="PANTHER" id="PTHR48258">
    <property type="entry name" value="DUF4218 DOMAIN-CONTAINING PROTEIN-RELATED"/>
    <property type="match status" value="1"/>
</dbReference>
<dbReference type="EnsemblPlants" id="PGSC0003DMT400011291">
    <property type="protein sequence ID" value="PGSC0003DMT400011291"/>
    <property type="gene ID" value="PGSC0003DMG400004420"/>
</dbReference>
<reference evidence="2" key="2">
    <citation type="submission" date="2015-06" db="UniProtKB">
        <authorList>
            <consortium name="EnsemblPlants"/>
        </authorList>
    </citation>
    <scope>IDENTIFICATION</scope>
    <source>
        <strain evidence="2">DM1-3 516 R44</strain>
    </source>
</reference>
<protein>
    <submittedName>
        <fullName evidence="2">Transposon protein, CACTA, En/Spm sub-class</fullName>
    </submittedName>
</protein>
<evidence type="ECO:0000313" key="2">
    <source>
        <dbReference type="EnsemblPlants" id="PGSC0003DMT400011291"/>
    </source>
</evidence>
<evidence type="ECO:0000259" key="1">
    <source>
        <dbReference type="Pfam" id="PF13952"/>
    </source>
</evidence>
<sequence length="220" mass="25466">MRKEKNELATCELYSLARGPFDGVQRFKGYEINGFRFHTKLLEETRKTQNSGVLVRGEANGKNINYYGVLTEIIELQYFEGKRVVLFKCDWWDVDHIGIGVKIDKHDFVSVNTKRKLVTNEPFVLASQAEQVFYVKDHLHPSWSIVLNGHSTYFTGGAIDEDTFQQDACNELLHICEDDEDIMNWKRNYLDVIRTDVTLAHDIIEVSESEPETDDEDLLL</sequence>
<dbReference type="InParanoid" id="M0ZZB8"/>
<reference evidence="3" key="1">
    <citation type="journal article" date="2011" name="Nature">
        <title>Genome sequence and analysis of the tuber crop potato.</title>
        <authorList>
            <consortium name="The Potato Genome Sequencing Consortium"/>
        </authorList>
    </citation>
    <scope>NUCLEOTIDE SEQUENCE [LARGE SCALE GENOMIC DNA]</scope>
    <source>
        <strain evidence="3">cv. DM1-3 516 R44</strain>
    </source>
</reference>
<dbReference type="HOGENOM" id="CLU_1258003_0_0_1"/>
<accession>M0ZZB8</accession>
<feature type="domain" description="DUF4216" evidence="1">
    <location>
        <begin position="74"/>
        <end position="146"/>
    </location>
</feature>